<evidence type="ECO:0000313" key="1">
    <source>
        <dbReference type="EMBL" id="OMJ82575.1"/>
    </source>
</evidence>
<sequence length="166" mass="19327">MKSIFKTTVEESLSLTFWGDSPLKSSKYSISRPYKKPLNSFKLKFSPYKESFKLAKAKAIRRCDNVLQDLVQDAPPKSRGFPKRKSVLTTKNIKKPFNRSQSCCDDKLSLLEIENIERLQKLVPNKQVYLSPRTREKIIQKQNSQLSQLFISSLQITRLTNYKNYT</sequence>
<accession>A0A1R2C0X2</accession>
<dbReference type="Proteomes" id="UP000187209">
    <property type="component" value="Unassembled WGS sequence"/>
</dbReference>
<evidence type="ECO:0000313" key="2">
    <source>
        <dbReference type="Proteomes" id="UP000187209"/>
    </source>
</evidence>
<organism evidence="1 2">
    <name type="scientific">Stentor coeruleus</name>
    <dbReference type="NCBI Taxonomy" id="5963"/>
    <lineage>
        <taxon>Eukaryota</taxon>
        <taxon>Sar</taxon>
        <taxon>Alveolata</taxon>
        <taxon>Ciliophora</taxon>
        <taxon>Postciliodesmatophora</taxon>
        <taxon>Heterotrichea</taxon>
        <taxon>Heterotrichida</taxon>
        <taxon>Stentoridae</taxon>
        <taxon>Stentor</taxon>
    </lineage>
</organism>
<protein>
    <submittedName>
        <fullName evidence="1">Uncharacterized protein</fullName>
    </submittedName>
</protein>
<dbReference type="EMBL" id="MPUH01000335">
    <property type="protein sequence ID" value="OMJ82575.1"/>
    <property type="molecule type" value="Genomic_DNA"/>
</dbReference>
<proteinExistence type="predicted"/>
<dbReference type="AlphaFoldDB" id="A0A1R2C0X2"/>
<name>A0A1R2C0X2_9CILI</name>
<comment type="caution">
    <text evidence="1">The sequence shown here is derived from an EMBL/GenBank/DDBJ whole genome shotgun (WGS) entry which is preliminary data.</text>
</comment>
<keyword evidence="2" id="KW-1185">Reference proteome</keyword>
<reference evidence="1 2" key="1">
    <citation type="submission" date="2016-11" db="EMBL/GenBank/DDBJ databases">
        <title>The macronuclear genome of Stentor coeruleus: a giant cell with tiny introns.</title>
        <authorList>
            <person name="Slabodnick M."/>
            <person name="Ruby J.G."/>
            <person name="Reiff S.B."/>
            <person name="Swart E.C."/>
            <person name="Gosai S."/>
            <person name="Prabakaran S."/>
            <person name="Witkowska E."/>
            <person name="Larue G.E."/>
            <person name="Fisher S."/>
            <person name="Freeman R.M."/>
            <person name="Gunawardena J."/>
            <person name="Chu W."/>
            <person name="Stover N.A."/>
            <person name="Gregory B.D."/>
            <person name="Nowacki M."/>
            <person name="Derisi J."/>
            <person name="Roy S.W."/>
            <person name="Marshall W.F."/>
            <person name="Sood P."/>
        </authorList>
    </citation>
    <scope>NUCLEOTIDE SEQUENCE [LARGE SCALE GENOMIC DNA]</scope>
    <source>
        <strain evidence="1">WM001</strain>
    </source>
</reference>
<gene>
    <name evidence="1" type="ORF">SteCoe_16683</name>
</gene>